<feature type="domain" description="Nucleoside phosphorylase" evidence="1">
    <location>
        <begin position="12"/>
        <end position="198"/>
    </location>
</feature>
<dbReference type="GO" id="GO:0003824">
    <property type="term" value="F:catalytic activity"/>
    <property type="evidence" value="ECO:0007669"/>
    <property type="project" value="InterPro"/>
</dbReference>
<dbReference type="Proteomes" id="UP000248044">
    <property type="component" value="Chromosome"/>
</dbReference>
<reference evidence="2 3" key="1">
    <citation type="submission" date="2018-05" db="EMBL/GenBank/DDBJ databases">
        <title>Complete Genome Sequences of Extremely Thermoacidophilic, Metal-Mobilizing Type-Strain Members of the Archaeal Family Sulfolobaceae: Acidianus brierleyi DSM-1651T, Acidianus sulfidivorans DSM-18786T, Metallosphaera hakonensis DSM-7519T, and Metallosphaera prunae DSM-10039T.</title>
        <authorList>
            <person name="Counts J.A."/>
            <person name="Kelly R.M."/>
        </authorList>
    </citation>
    <scope>NUCLEOTIDE SEQUENCE [LARGE SCALE GENOMIC DNA]</scope>
    <source>
        <strain evidence="2 3">DSM 1651</strain>
    </source>
</reference>
<keyword evidence="3" id="KW-1185">Reference proteome</keyword>
<name>A0A2U9ICM4_9CREN</name>
<dbReference type="Gene3D" id="3.40.50.1580">
    <property type="entry name" value="Nucleoside phosphorylase domain"/>
    <property type="match status" value="1"/>
</dbReference>
<dbReference type="KEGG" id="abri:DFR85_03025"/>
<dbReference type="InterPro" id="IPR000845">
    <property type="entry name" value="Nucleoside_phosphorylase_d"/>
</dbReference>
<dbReference type="PANTHER" id="PTHR43691">
    <property type="entry name" value="URIDINE PHOSPHORYLASE"/>
    <property type="match status" value="1"/>
</dbReference>
<dbReference type="GeneID" id="36831095"/>
<dbReference type="GO" id="GO:0005829">
    <property type="term" value="C:cytosol"/>
    <property type="evidence" value="ECO:0007669"/>
    <property type="project" value="TreeGrafter"/>
</dbReference>
<dbReference type="AlphaFoldDB" id="A0A2U9ICM4"/>
<dbReference type="GO" id="GO:0009116">
    <property type="term" value="P:nucleoside metabolic process"/>
    <property type="evidence" value="ECO:0007669"/>
    <property type="project" value="InterPro"/>
</dbReference>
<dbReference type="InterPro" id="IPR035994">
    <property type="entry name" value="Nucleoside_phosphorylase_sf"/>
</dbReference>
<dbReference type="SUPFAM" id="SSF53167">
    <property type="entry name" value="Purine and uridine phosphorylases"/>
    <property type="match status" value="1"/>
</dbReference>
<dbReference type="RefSeq" id="WP_110269624.1">
    <property type="nucleotide sequence ID" value="NZ_CP029289.2"/>
</dbReference>
<accession>A0A2U9ICM4</accession>
<organism evidence="2 3">
    <name type="scientific">Acidianus brierleyi</name>
    <dbReference type="NCBI Taxonomy" id="41673"/>
    <lineage>
        <taxon>Archaea</taxon>
        <taxon>Thermoproteota</taxon>
        <taxon>Thermoprotei</taxon>
        <taxon>Sulfolobales</taxon>
        <taxon>Sulfolobaceae</taxon>
        <taxon>Acidianus</taxon>
    </lineage>
</organism>
<gene>
    <name evidence="2" type="ORF">DFR85_03025</name>
</gene>
<dbReference type="Pfam" id="PF01048">
    <property type="entry name" value="PNP_UDP_1"/>
    <property type="match status" value="1"/>
</dbReference>
<dbReference type="PANTHER" id="PTHR43691:SF11">
    <property type="entry name" value="FI09636P-RELATED"/>
    <property type="match status" value="1"/>
</dbReference>
<evidence type="ECO:0000259" key="1">
    <source>
        <dbReference type="Pfam" id="PF01048"/>
    </source>
</evidence>
<dbReference type="OrthoDB" id="43509at2157"/>
<evidence type="ECO:0000313" key="3">
    <source>
        <dbReference type="Proteomes" id="UP000248044"/>
    </source>
</evidence>
<protein>
    <recommendedName>
        <fullName evidence="1">Nucleoside phosphorylase domain-containing protein</fullName>
    </recommendedName>
</protein>
<dbReference type="EMBL" id="CP029289">
    <property type="protein sequence ID" value="AWR93740.1"/>
    <property type="molecule type" value="Genomic_DNA"/>
</dbReference>
<evidence type="ECO:0000313" key="2">
    <source>
        <dbReference type="EMBL" id="AWR93740.1"/>
    </source>
</evidence>
<sequence length="217" mass="24166">MLVINQPLPTKGIIVEEPEVVDIISSFLTDVKSINVRGFLIKIGKYNNENFVISSHGVGGPSTAFILEELINNGVKVILRYGTAGTLNGKNLGDYFIPLGVSHHYSSSLYQRSRGDIVLSLFPDLELAYGLYKTMKENGRNIFYGSIFQSDDFYSESHVSSDDAVDMESGTLFLISRLKEIKSASILIIANNRGKWINYEEIYKKDAPIILKFLSGI</sequence>
<proteinExistence type="predicted"/>